<organism evidence="4 5">
    <name type="scientific">Kaistella daneshvariae</name>
    <dbReference type="NCBI Taxonomy" id="2487074"/>
    <lineage>
        <taxon>Bacteria</taxon>
        <taxon>Pseudomonadati</taxon>
        <taxon>Bacteroidota</taxon>
        <taxon>Flavobacteriia</taxon>
        <taxon>Flavobacteriales</taxon>
        <taxon>Weeksellaceae</taxon>
        <taxon>Chryseobacterium group</taxon>
        <taxon>Kaistella</taxon>
    </lineage>
</organism>
<accession>A0A3N0WW69</accession>
<dbReference type="EMBL" id="RJUG01000003">
    <property type="protein sequence ID" value="ROI09215.1"/>
    <property type="molecule type" value="Genomic_DNA"/>
</dbReference>
<name>A0A3N0WW69_9FLAO</name>
<dbReference type="OrthoDB" id="9808602at2"/>
<evidence type="ECO:0000256" key="2">
    <source>
        <dbReference type="SAM" id="Phobius"/>
    </source>
</evidence>
<keyword evidence="2" id="KW-0472">Membrane</keyword>
<protein>
    <submittedName>
        <fullName evidence="4">Sugar transferase</fullName>
    </submittedName>
</protein>
<sequence length="182" mass="20950">MLLKRLFDIVFSLIGLLVLSPVLLVMALLAAWDTKSNGFFVQQRVGQHGKLFKIIKLRSLDSKTQSISAFGRFLRKSKIDELPQLYNVLLGEMSFVGPRPDVAGYYDLLTGENRKILELKPGLTSEASLKYYNEDALLEQQKDPLRYNDTILFPDKVRMNLDYYYNRSFLGDLKILCKTVFK</sequence>
<feature type="domain" description="Bacterial sugar transferase" evidence="3">
    <location>
        <begin position="4"/>
        <end position="181"/>
    </location>
</feature>
<proteinExistence type="inferred from homology"/>
<dbReference type="PANTHER" id="PTHR30576">
    <property type="entry name" value="COLANIC BIOSYNTHESIS UDP-GLUCOSE LIPID CARRIER TRANSFERASE"/>
    <property type="match status" value="1"/>
</dbReference>
<feature type="transmembrane region" description="Helical" evidence="2">
    <location>
        <begin position="7"/>
        <end position="32"/>
    </location>
</feature>
<dbReference type="Pfam" id="PF02397">
    <property type="entry name" value="Bac_transf"/>
    <property type="match status" value="1"/>
</dbReference>
<dbReference type="GO" id="GO:0016780">
    <property type="term" value="F:phosphotransferase activity, for other substituted phosphate groups"/>
    <property type="evidence" value="ECO:0007669"/>
    <property type="project" value="TreeGrafter"/>
</dbReference>
<comment type="similarity">
    <text evidence="1">Belongs to the bacterial sugar transferase family.</text>
</comment>
<evidence type="ECO:0000259" key="3">
    <source>
        <dbReference type="Pfam" id="PF02397"/>
    </source>
</evidence>
<keyword evidence="2" id="KW-0812">Transmembrane</keyword>
<comment type="caution">
    <text evidence="4">The sequence shown here is derived from an EMBL/GenBank/DDBJ whole genome shotgun (WGS) entry which is preliminary data.</text>
</comment>
<dbReference type="AlphaFoldDB" id="A0A3N0WW69"/>
<dbReference type="Proteomes" id="UP000270224">
    <property type="component" value="Unassembled WGS sequence"/>
</dbReference>
<dbReference type="PANTHER" id="PTHR30576:SF20">
    <property type="entry name" value="QUINOVOSAMINEPHOSPHOTRANSFERAE-RELATED"/>
    <property type="match status" value="1"/>
</dbReference>
<reference evidence="5" key="1">
    <citation type="submission" date="2018-11" db="EMBL/GenBank/DDBJ databases">
        <title>Proposal to divide the Flavobacteriaceae and reorganize its genera based on Amino Acid Identity values calculated from whole genome sequences.</title>
        <authorList>
            <person name="Nicholson A.C."/>
            <person name="Gulvik C.A."/>
            <person name="Whitney A.M."/>
            <person name="Humrighouse B.W."/>
            <person name="Bell M."/>
            <person name="Holmens B."/>
            <person name="Steigerwalt A."/>
            <person name="Villarma A."/>
            <person name="Sheth M."/>
            <person name="Batra D."/>
            <person name="Pryor J."/>
            <person name="Bernardet J.-F."/>
            <person name="Hugo C."/>
            <person name="Kampfer P."/>
            <person name="Newman J."/>
            <person name="Mcquiston J.R."/>
        </authorList>
    </citation>
    <scope>NUCLEOTIDE SEQUENCE [LARGE SCALE GENOMIC DNA]</scope>
    <source>
        <strain evidence="5">H3056</strain>
    </source>
</reference>
<dbReference type="RefSeq" id="WP_123265796.1">
    <property type="nucleotide sequence ID" value="NZ_RJUG01000003.1"/>
</dbReference>
<evidence type="ECO:0000313" key="4">
    <source>
        <dbReference type="EMBL" id="ROI09215.1"/>
    </source>
</evidence>
<dbReference type="InterPro" id="IPR003362">
    <property type="entry name" value="Bact_transf"/>
</dbReference>
<evidence type="ECO:0000313" key="5">
    <source>
        <dbReference type="Proteomes" id="UP000270224"/>
    </source>
</evidence>
<evidence type="ECO:0000256" key="1">
    <source>
        <dbReference type="ARBA" id="ARBA00006464"/>
    </source>
</evidence>
<keyword evidence="4" id="KW-0808">Transferase</keyword>
<gene>
    <name evidence="4" type="ORF">EGI11_07325</name>
</gene>
<keyword evidence="2" id="KW-1133">Transmembrane helix</keyword>